<comment type="caution">
    <text evidence="8">The sequence shown here is derived from an EMBL/GenBank/DDBJ whole genome shotgun (WGS) entry which is preliminary data.</text>
</comment>
<proteinExistence type="predicted"/>
<dbReference type="InterPro" id="IPR001841">
    <property type="entry name" value="Znf_RING"/>
</dbReference>
<evidence type="ECO:0000256" key="6">
    <source>
        <dbReference type="PROSITE-ProRule" id="PRU00175"/>
    </source>
</evidence>
<keyword evidence="4" id="KW-0833">Ubl conjugation pathway</keyword>
<evidence type="ECO:0000313" key="8">
    <source>
        <dbReference type="EMBL" id="KAF2871616.1"/>
    </source>
</evidence>
<evidence type="ECO:0000313" key="9">
    <source>
        <dbReference type="Proteomes" id="UP000481861"/>
    </source>
</evidence>
<evidence type="ECO:0000259" key="7">
    <source>
        <dbReference type="PROSITE" id="PS50089"/>
    </source>
</evidence>
<feature type="domain" description="RING-type" evidence="7">
    <location>
        <begin position="39"/>
        <end position="89"/>
    </location>
</feature>
<keyword evidence="9" id="KW-1185">Reference proteome</keyword>
<dbReference type="PROSITE" id="PS50089">
    <property type="entry name" value="ZF_RING_2"/>
    <property type="match status" value="1"/>
</dbReference>
<protein>
    <recommendedName>
        <fullName evidence="7">RING-type domain-containing protein</fullName>
    </recommendedName>
</protein>
<dbReference type="EMBL" id="JAADJZ010000011">
    <property type="protein sequence ID" value="KAF2871616.1"/>
    <property type="molecule type" value="Genomic_DNA"/>
</dbReference>
<dbReference type="SUPFAM" id="SSF57850">
    <property type="entry name" value="RING/U-box"/>
    <property type="match status" value="1"/>
</dbReference>
<dbReference type="InterPro" id="IPR051826">
    <property type="entry name" value="E3_ubiquitin-ligase_domain"/>
</dbReference>
<keyword evidence="3 6" id="KW-0863">Zinc-finger</keyword>
<evidence type="ECO:0000256" key="2">
    <source>
        <dbReference type="ARBA" id="ARBA00022723"/>
    </source>
</evidence>
<dbReference type="SMART" id="SM00184">
    <property type="entry name" value="RING"/>
    <property type="match status" value="1"/>
</dbReference>
<accession>A0A7C8M8F2</accession>
<dbReference type="GO" id="GO:0008270">
    <property type="term" value="F:zinc ion binding"/>
    <property type="evidence" value="ECO:0007669"/>
    <property type="project" value="UniProtKB-KW"/>
</dbReference>
<dbReference type="GO" id="GO:0016567">
    <property type="term" value="P:protein ubiquitination"/>
    <property type="evidence" value="ECO:0007669"/>
    <property type="project" value="UniProtKB-UniPathway"/>
</dbReference>
<keyword evidence="2" id="KW-0479">Metal-binding</keyword>
<dbReference type="OrthoDB" id="3801175at2759"/>
<dbReference type="Proteomes" id="UP000481861">
    <property type="component" value="Unassembled WGS sequence"/>
</dbReference>
<dbReference type="UniPathway" id="UPA00143"/>
<dbReference type="InterPro" id="IPR013083">
    <property type="entry name" value="Znf_RING/FYVE/PHD"/>
</dbReference>
<evidence type="ECO:0000256" key="3">
    <source>
        <dbReference type="ARBA" id="ARBA00022771"/>
    </source>
</evidence>
<comment type="pathway">
    <text evidence="1">Protein modification; protein ubiquitination.</text>
</comment>
<dbReference type="GO" id="GO:0006511">
    <property type="term" value="P:ubiquitin-dependent protein catabolic process"/>
    <property type="evidence" value="ECO:0007669"/>
    <property type="project" value="TreeGrafter"/>
</dbReference>
<organism evidence="8 9">
    <name type="scientific">Massariosphaeria phaeospora</name>
    <dbReference type="NCBI Taxonomy" id="100035"/>
    <lineage>
        <taxon>Eukaryota</taxon>
        <taxon>Fungi</taxon>
        <taxon>Dikarya</taxon>
        <taxon>Ascomycota</taxon>
        <taxon>Pezizomycotina</taxon>
        <taxon>Dothideomycetes</taxon>
        <taxon>Pleosporomycetidae</taxon>
        <taxon>Pleosporales</taxon>
        <taxon>Pleosporales incertae sedis</taxon>
        <taxon>Massariosphaeria</taxon>
    </lineage>
</organism>
<sequence>MAPVNSREEFEQRRLERLTHLELCESRGEQCDHNEQPECAICKEPFDYDADSTHFPARVTGISECRHVFGNICIRTWLDHAGNTCPLCRTVWFWLPSKRLLLRQIQLRFLAHMCGVVKTLMDAGVSPELIMGLITTTLEGYERLQRY</sequence>
<dbReference type="GO" id="GO:0061630">
    <property type="term" value="F:ubiquitin protein ligase activity"/>
    <property type="evidence" value="ECO:0007669"/>
    <property type="project" value="TreeGrafter"/>
</dbReference>
<evidence type="ECO:0000256" key="5">
    <source>
        <dbReference type="ARBA" id="ARBA00022833"/>
    </source>
</evidence>
<reference evidence="8 9" key="1">
    <citation type="submission" date="2020-01" db="EMBL/GenBank/DDBJ databases">
        <authorList>
            <consortium name="DOE Joint Genome Institute"/>
            <person name="Haridas S."/>
            <person name="Albert R."/>
            <person name="Binder M."/>
            <person name="Bloem J."/>
            <person name="Labutti K."/>
            <person name="Salamov A."/>
            <person name="Andreopoulos B."/>
            <person name="Baker S.E."/>
            <person name="Barry K."/>
            <person name="Bills G."/>
            <person name="Bluhm B.H."/>
            <person name="Cannon C."/>
            <person name="Castanera R."/>
            <person name="Culley D.E."/>
            <person name="Daum C."/>
            <person name="Ezra D."/>
            <person name="Gonzalez J.B."/>
            <person name="Henrissat B."/>
            <person name="Kuo A."/>
            <person name="Liang C."/>
            <person name="Lipzen A."/>
            <person name="Lutzoni F."/>
            <person name="Magnuson J."/>
            <person name="Mondo S."/>
            <person name="Nolan M."/>
            <person name="Ohm R."/>
            <person name="Pangilinan J."/>
            <person name="Park H.-J.H."/>
            <person name="Ramirez L."/>
            <person name="Alfaro M."/>
            <person name="Sun H."/>
            <person name="Tritt A."/>
            <person name="Yoshinaga Y."/>
            <person name="Zwiers L.-H.L."/>
            <person name="Turgeon B.G."/>
            <person name="Goodwin S.B."/>
            <person name="Spatafora J.W."/>
            <person name="Crous P.W."/>
            <person name="Grigoriev I.V."/>
        </authorList>
    </citation>
    <scope>NUCLEOTIDE SEQUENCE [LARGE SCALE GENOMIC DNA]</scope>
    <source>
        <strain evidence="8 9">CBS 611.86</strain>
    </source>
</reference>
<dbReference type="Pfam" id="PF12678">
    <property type="entry name" value="zf-rbx1"/>
    <property type="match status" value="1"/>
</dbReference>
<name>A0A7C8M8F2_9PLEO</name>
<dbReference type="InterPro" id="IPR024766">
    <property type="entry name" value="Znf_RING_H2"/>
</dbReference>
<evidence type="ECO:0000256" key="1">
    <source>
        <dbReference type="ARBA" id="ARBA00004906"/>
    </source>
</evidence>
<dbReference type="PANTHER" id="PTHR22765">
    <property type="entry name" value="RING FINGER AND PROTEASE ASSOCIATED DOMAIN-CONTAINING"/>
    <property type="match status" value="1"/>
</dbReference>
<gene>
    <name evidence="8" type="ORF">BDV95DRAFT_607042</name>
</gene>
<keyword evidence="5" id="KW-0862">Zinc</keyword>
<dbReference type="Gene3D" id="3.30.40.10">
    <property type="entry name" value="Zinc/RING finger domain, C3HC4 (zinc finger)"/>
    <property type="match status" value="1"/>
</dbReference>
<evidence type="ECO:0000256" key="4">
    <source>
        <dbReference type="ARBA" id="ARBA00022786"/>
    </source>
</evidence>
<dbReference type="AlphaFoldDB" id="A0A7C8M8F2"/>